<dbReference type="Proteomes" id="UP001519460">
    <property type="component" value="Unassembled WGS sequence"/>
</dbReference>
<organism evidence="3 4">
    <name type="scientific">Batillaria attramentaria</name>
    <dbReference type="NCBI Taxonomy" id="370345"/>
    <lineage>
        <taxon>Eukaryota</taxon>
        <taxon>Metazoa</taxon>
        <taxon>Spiralia</taxon>
        <taxon>Lophotrochozoa</taxon>
        <taxon>Mollusca</taxon>
        <taxon>Gastropoda</taxon>
        <taxon>Caenogastropoda</taxon>
        <taxon>Sorbeoconcha</taxon>
        <taxon>Cerithioidea</taxon>
        <taxon>Batillariidae</taxon>
        <taxon>Batillaria</taxon>
    </lineage>
</organism>
<feature type="region of interest" description="Disordered" evidence="2">
    <location>
        <begin position="82"/>
        <end position="134"/>
    </location>
</feature>
<feature type="region of interest" description="Disordered" evidence="2">
    <location>
        <begin position="501"/>
        <end position="527"/>
    </location>
</feature>
<feature type="region of interest" description="Disordered" evidence="2">
    <location>
        <begin position="166"/>
        <end position="189"/>
    </location>
</feature>
<evidence type="ECO:0000313" key="4">
    <source>
        <dbReference type="Proteomes" id="UP001519460"/>
    </source>
</evidence>
<feature type="coiled-coil region" evidence="1">
    <location>
        <begin position="682"/>
        <end position="808"/>
    </location>
</feature>
<name>A0ABD0JSK0_9CAEN</name>
<protein>
    <submittedName>
        <fullName evidence="3">Uncharacterized protein</fullName>
    </submittedName>
</protein>
<dbReference type="EMBL" id="JACVVK020000340">
    <property type="protein sequence ID" value="KAK7477837.1"/>
    <property type="molecule type" value="Genomic_DNA"/>
</dbReference>
<feature type="region of interest" description="Disordered" evidence="2">
    <location>
        <begin position="334"/>
        <end position="406"/>
    </location>
</feature>
<feature type="coiled-coil region" evidence="1">
    <location>
        <begin position="49"/>
        <end position="76"/>
    </location>
</feature>
<feature type="compositionally biased region" description="Polar residues" evidence="2">
    <location>
        <begin position="364"/>
        <end position="376"/>
    </location>
</feature>
<dbReference type="AlphaFoldDB" id="A0ABD0JSK0"/>
<reference evidence="3 4" key="1">
    <citation type="journal article" date="2023" name="Sci. Data">
        <title>Genome assembly of the Korean intertidal mud-creeper Batillaria attramentaria.</title>
        <authorList>
            <person name="Patra A.K."/>
            <person name="Ho P.T."/>
            <person name="Jun S."/>
            <person name="Lee S.J."/>
            <person name="Kim Y."/>
            <person name="Won Y.J."/>
        </authorList>
    </citation>
    <scope>NUCLEOTIDE SEQUENCE [LARGE SCALE GENOMIC DNA]</scope>
    <source>
        <strain evidence="3">Wonlab-2016</strain>
    </source>
</reference>
<evidence type="ECO:0000313" key="3">
    <source>
        <dbReference type="EMBL" id="KAK7477837.1"/>
    </source>
</evidence>
<dbReference type="PANTHER" id="PTHR18957:SF0">
    <property type="entry name" value="CENTLEIN"/>
    <property type="match status" value="1"/>
</dbReference>
<gene>
    <name evidence="3" type="ORF">BaRGS_00030915</name>
</gene>
<evidence type="ECO:0000256" key="2">
    <source>
        <dbReference type="SAM" id="MobiDB-lite"/>
    </source>
</evidence>
<comment type="caution">
    <text evidence="3">The sequence shown here is derived from an EMBL/GenBank/DDBJ whole genome shotgun (WGS) entry which is preliminary data.</text>
</comment>
<sequence>MRVDAEERVEGNECCSDSWYKHIPGKRERVTVFVLISVQGAADRSTLEARRDLEALRQLERTIEKLDQSIYEVEDATLDFPLSQRSGRHSTPSRGAGDADFGRLTGRSRSLSPQRHRQQVTERHTGGSQQNKELETIKKAHARRLERLRAVQHSEKLLQEQLKTMEEQQLVRKKKKPQRSNPRQLQREDSDAVWNELAYFKAQNRSLEVERVNMQEELDELRVQASIDAASLHELRVNLQAQREEFEYQLKKRETFAGERSEIETELVMLRSRMQNKDVHISKLEKELQEMALDRDTLLEEKKLLKNQSNELQQELSQSRIKVADLHHAVQRQQRALEESTHSQRSGQVLARETTPPQLLEVRATSSKPAHRQPTQRLRKPSRPSSCVKRNQLDIVKRQARPTPHRKRYQHVLNKSIEKMRSVFTGFRAEGWEEVSESGVILGVTIARQARQSSPGAESTDTATSFPGAHLHRKAVPVKMRSKMVPKTRRVPTKPIVSQVKVASTQPRVKAKSPSPPSSSSEDQGHTVMDRVVLREVATSPIPWEASSEEKVLTGRSRGVKVGGRQLSLLKQRIAQQQHQLAAFRDSRTIALKKFAELKETNQQLTSDLNQANQRLRTAKQNCQRLSADVERLQREKQNLEQQLAERDKGESTDKQNDNDKRLLEARLKMSSSEVTRQASTIRSLKTEVDTLQDQVRGLQDRINHLERDNNQKRNLVESQRIKLKAAQDSTKMHDDAMEEVQTKLKLATENSEKMRIQEKRDYEDKYLQVSLSLEKKAKDLSACRERRSELEAAMSQLETLSQQQLQRVASHSEAAVDAAQAQVAFTHTTLTRYTQFVKLLATELVDRVARARGQLREQTAAAAAREEQARAAQDSDASLKRARDTARDILNISQSDLDDIMSADGDHAAEDANAAALAAVEEKRDRKWLRKCEKIISSTEDFVRPLVSLILQKVDERADLLMRLAS</sequence>
<feature type="compositionally biased region" description="Polar residues" evidence="2">
    <location>
        <begin position="83"/>
        <end position="93"/>
    </location>
</feature>
<feature type="region of interest" description="Disordered" evidence="2">
    <location>
        <begin position="638"/>
        <end position="660"/>
    </location>
</feature>
<feature type="coiled-coil region" evidence="1">
    <location>
        <begin position="281"/>
        <end position="322"/>
    </location>
</feature>
<proteinExistence type="predicted"/>
<dbReference type="PANTHER" id="PTHR18957">
    <property type="entry name" value="CENTLEIN"/>
    <property type="match status" value="1"/>
</dbReference>
<accession>A0ABD0JSK0</accession>
<keyword evidence="4" id="KW-1185">Reference proteome</keyword>
<evidence type="ECO:0000256" key="1">
    <source>
        <dbReference type="SAM" id="Coils"/>
    </source>
</evidence>
<dbReference type="InterPro" id="IPR038810">
    <property type="entry name" value="CNTLN"/>
</dbReference>
<keyword evidence="1" id="KW-0175">Coiled coil</keyword>